<keyword evidence="6 13" id="KW-0064">Aspartyl protease</keyword>
<evidence type="ECO:0000256" key="12">
    <source>
        <dbReference type="PIRSR" id="PIRSR601461-2"/>
    </source>
</evidence>
<evidence type="ECO:0000256" key="3">
    <source>
        <dbReference type="ARBA" id="ARBA00022525"/>
    </source>
</evidence>
<keyword evidence="5" id="KW-0732">Signal</keyword>
<keyword evidence="3" id="KW-0964">Secreted</keyword>
<dbReference type="GO" id="GO:0005576">
    <property type="term" value="C:extracellular region"/>
    <property type="evidence" value="ECO:0007669"/>
    <property type="project" value="UniProtKB-SubCell"/>
</dbReference>
<keyword evidence="8" id="KW-0865">Zymogen</keyword>
<dbReference type="PANTHER" id="PTHR47966">
    <property type="entry name" value="BETA-SITE APP-CLEAVING ENZYME, ISOFORM A-RELATED"/>
    <property type="match status" value="1"/>
</dbReference>
<dbReference type="InterPro" id="IPR001969">
    <property type="entry name" value="Aspartic_peptidase_AS"/>
</dbReference>
<protein>
    <recommendedName>
        <fullName evidence="14">Peptidase A1 domain-containing protein</fullName>
    </recommendedName>
</protein>
<comment type="subcellular location">
    <subcellularLocation>
        <location evidence="1">Secreted</location>
    </subcellularLocation>
</comment>
<keyword evidence="10" id="KW-0325">Glycoprotein</keyword>
<comment type="caution">
    <text evidence="15">The sequence shown here is derived from an EMBL/GenBank/DDBJ whole genome shotgun (WGS) entry which is preliminary data.</text>
</comment>
<dbReference type="InterPro" id="IPR034164">
    <property type="entry name" value="Pepsin-like_dom"/>
</dbReference>
<evidence type="ECO:0000256" key="1">
    <source>
        <dbReference type="ARBA" id="ARBA00004613"/>
    </source>
</evidence>
<evidence type="ECO:0000256" key="6">
    <source>
        <dbReference type="ARBA" id="ARBA00022750"/>
    </source>
</evidence>
<dbReference type="PROSITE" id="PS51767">
    <property type="entry name" value="PEPTIDASE_A1"/>
    <property type="match status" value="1"/>
</dbReference>
<dbReference type="FunFam" id="2.40.70.10:FF:000058">
    <property type="entry name" value="ASpartyl Protease"/>
    <property type="match status" value="1"/>
</dbReference>
<evidence type="ECO:0000256" key="2">
    <source>
        <dbReference type="ARBA" id="ARBA00007447"/>
    </source>
</evidence>
<dbReference type="EMBL" id="CANHGI010000005">
    <property type="protein sequence ID" value="CAI5452486.1"/>
    <property type="molecule type" value="Genomic_DNA"/>
</dbReference>
<dbReference type="GO" id="GO:0004190">
    <property type="term" value="F:aspartic-type endopeptidase activity"/>
    <property type="evidence" value="ECO:0007669"/>
    <property type="project" value="UniProtKB-KW"/>
</dbReference>
<feature type="domain" description="Peptidase A1" evidence="14">
    <location>
        <begin position="34"/>
        <end position="347"/>
    </location>
</feature>
<proteinExistence type="inferred from homology"/>
<evidence type="ECO:0000259" key="14">
    <source>
        <dbReference type="PROSITE" id="PS51767"/>
    </source>
</evidence>
<feature type="active site" evidence="11">
    <location>
        <position position="52"/>
    </location>
</feature>
<evidence type="ECO:0000256" key="5">
    <source>
        <dbReference type="ARBA" id="ARBA00022729"/>
    </source>
</evidence>
<comment type="similarity">
    <text evidence="2 13">Belongs to the peptidase A1 family.</text>
</comment>
<evidence type="ECO:0000256" key="11">
    <source>
        <dbReference type="PIRSR" id="PIRSR601461-1"/>
    </source>
</evidence>
<evidence type="ECO:0000256" key="13">
    <source>
        <dbReference type="RuleBase" id="RU000454"/>
    </source>
</evidence>
<dbReference type="Pfam" id="PF00026">
    <property type="entry name" value="Asp"/>
    <property type="match status" value="1"/>
</dbReference>
<evidence type="ECO:0000256" key="8">
    <source>
        <dbReference type="ARBA" id="ARBA00023145"/>
    </source>
</evidence>
<dbReference type="Proteomes" id="UP001152747">
    <property type="component" value="Unassembled WGS sequence"/>
</dbReference>
<reference evidence="15" key="1">
    <citation type="submission" date="2022-11" db="EMBL/GenBank/DDBJ databases">
        <authorList>
            <person name="Kikuchi T."/>
        </authorList>
    </citation>
    <scope>NUCLEOTIDE SEQUENCE</scope>
    <source>
        <strain evidence="15">PS1010</strain>
    </source>
</reference>
<evidence type="ECO:0000256" key="7">
    <source>
        <dbReference type="ARBA" id="ARBA00022801"/>
    </source>
</evidence>
<accession>A0A9P1N8X1</accession>
<dbReference type="InterPro" id="IPR021109">
    <property type="entry name" value="Peptidase_aspartic_dom_sf"/>
</dbReference>
<dbReference type="AlphaFoldDB" id="A0A9P1N8X1"/>
<dbReference type="Gene3D" id="2.40.70.10">
    <property type="entry name" value="Acid Proteases"/>
    <property type="match status" value="2"/>
</dbReference>
<dbReference type="CDD" id="cd05471">
    <property type="entry name" value="pepsin_like"/>
    <property type="match status" value="1"/>
</dbReference>
<dbReference type="SUPFAM" id="SSF50630">
    <property type="entry name" value="Acid proteases"/>
    <property type="match status" value="1"/>
</dbReference>
<keyword evidence="7 13" id="KW-0378">Hydrolase</keyword>
<evidence type="ECO:0000256" key="9">
    <source>
        <dbReference type="ARBA" id="ARBA00023157"/>
    </source>
</evidence>
<dbReference type="PROSITE" id="PS00141">
    <property type="entry name" value="ASP_PROTEASE"/>
    <property type="match status" value="1"/>
</dbReference>
<feature type="disulfide bond" evidence="12">
    <location>
        <begin position="65"/>
        <end position="69"/>
    </location>
</feature>
<dbReference type="GO" id="GO:0006508">
    <property type="term" value="P:proteolysis"/>
    <property type="evidence" value="ECO:0007669"/>
    <property type="project" value="UniProtKB-KW"/>
</dbReference>
<dbReference type="OrthoDB" id="5794195at2759"/>
<keyword evidence="4 13" id="KW-0645">Protease</keyword>
<keyword evidence="9 12" id="KW-1015">Disulfide bond</keyword>
<evidence type="ECO:0000313" key="15">
    <source>
        <dbReference type="EMBL" id="CAI5452486.1"/>
    </source>
</evidence>
<dbReference type="PANTHER" id="PTHR47966:SF16">
    <property type="entry name" value="ASPARTIC PROTEASE 6"/>
    <property type="match status" value="1"/>
</dbReference>
<evidence type="ECO:0000256" key="4">
    <source>
        <dbReference type="ARBA" id="ARBA00022670"/>
    </source>
</evidence>
<dbReference type="GO" id="GO:0005764">
    <property type="term" value="C:lysosome"/>
    <property type="evidence" value="ECO:0007669"/>
    <property type="project" value="TreeGrafter"/>
</dbReference>
<gene>
    <name evidence="15" type="ORF">CAMP_LOCUS15123</name>
</gene>
<sequence length="452" mass="49765">MIREGTYGAYKERIRTEQLGSISQNVHDFSDFEYLGNITIGTPDQSFQVVLDTGSANLWIPGTNCITNCDKKRKFNSSASETFVKNGQNWQIQYGSGSASGILGKDTVKIGATGEQQLAIPKTTFGIADKVSADFKSDVSEGIFGLAFTTLSVNGITPPLINAINQNLLDQPLFSVFLEKRGNLQDVGGGVFTYGAVDNTNCGDIIAYQPLSSATYFQFKATRFRLGKYLNAKVVDVISDTGTSLLGGPPPVIQEMAIQAKAEYDFIDGVYLIDCDANPGPLGLTIGSHAYEIDISNYILDAGNGNCILGIFAFDFGGFGPAWILGDPFIRQYCNIYDLGNLRIANVHIMPFLEMNCLNLYNLLVFLLIARLGLLECRLLNDIADENERIRSLEKLIAKHDLRQLAFYNPGRMIKAEVIETDFNPSVDIKTMLKAALDKRAKEVQEEFNKKQ</sequence>
<organism evidence="15 16">
    <name type="scientific">Caenorhabditis angaria</name>
    <dbReference type="NCBI Taxonomy" id="860376"/>
    <lineage>
        <taxon>Eukaryota</taxon>
        <taxon>Metazoa</taxon>
        <taxon>Ecdysozoa</taxon>
        <taxon>Nematoda</taxon>
        <taxon>Chromadorea</taxon>
        <taxon>Rhabditida</taxon>
        <taxon>Rhabditina</taxon>
        <taxon>Rhabditomorpha</taxon>
        <taxon>Rhabditoidea</taxon>
        <taxon>Rhabditidae</taxon>
        <taxon>Peloderinae</taxon>
        <taxon>Caenorhabditis</taxon>
    </lineage>
</organism>
<dbReference type="InterPro" id="IPR001461">
    <property type="entry name" value="Aspartic_peptidase_A1"/>
</dbReference>
<feature type="active site" evidence="11">
    <location>
        <position position="240"/>
    </location>
</feature>
<dbReference type="PRINTS" id="PR00792">
    <property type="entry name" value="PEPSIN"/>
</dbReference>
<keyword evidence="16" id="KW-1185">Reference proteome</keyword>
<name>A0A9P1N8X1_9PELO</name>
<evidence type="ECO:0000313" key="16">
    <source>
        <dbReference type="Proteomes" id="UP001152747"/>
    </source>
</evidence>
<dbReference type="FunFam" id="2.40.70.10:FF:000062">
    <property type="entry name" value="ASpartyl Protease"/>
    <property type="match status" value="1"/>
</dbReference>
<evidence type="ECO:0000256" key="10">
    <source>
        <dbReference type="ARBA" id="ARBA00023180"/>
    </source>
</evidence>
<dbReference type="InterPro" id="IPR033121">
    <property type="entry name" value="PEPTIDASE_A1"/>
</dbReference>